<dbReference type="InterPro" id="IPR052953">
    <property type="entry name" value="Ser-rich/MCO-related"/>
</dbReference>
<dbReference type="AlphaFoldDB" id="A0A0C3H1Q9"/>
<keyword evidence="2" id="KW-0186">Copper</keyword>
<dbReference type="SUPFAM" id="SSF49503">
    <property type="entry name" value="Cupredoxins"/>
    <property type="match status" value="1"/>
</dbReference>
<name>A0A0C3H1Q9_OIDMZ</name>
<keyword evidence="1" id="KW-0479">Metal-binding</keyword>
<dbReference type="InterPro" id="IPR000923">
    <property type="entry name" value="BlueCu_1"/>
</dbReference>
<dbReference type="STRING" id="913774.A0A0C3H1Q9"/>
<reference evidence="7" key="2">
    <citation type="submission" date="2015-01" db="EMBL/GenBank/DDBJ databases">
        <title>Evolutionary Origins and Diversification of the Mycorrhizal Mutualists.</title>
        <authorList>
            <consortium name="DOE Joint Genome Institute"/>
            <consortium name="Mycorrhizal Genomics Consortium"/>
            <person name="Kohler A."/>
            <person name="Kuo A."/>
            <person name="Nagy L.G."/>
            <person name="Floudas D."/>
            <person name="Copeland A."/>
            <person name="Barry K.W."/>
            <person name="Cichocki N."/>
            <person name="Veneault-Fourrey C."/>
            <person name="LaButti K."/>
            <person name="Lindquist E.A."/>
            <person name="Lipzen A."/>
            <person name="Lundell T."/>
            <person name="Morin E."/>
            <person name="Murat C."/>
            <person name="Riley R."/>
            <person name="Ohm R."/>
            <person name="Sun H."/>
            <person name="Tunlid A."/>
            <person name="Henrissat B."/>
            <person name="Grigoriev I.V."/>
            <person name="Hibbett D.S."/>
            <person name="Martin F."/>
        </authorList>
    </citation>
    <scope>NUCLEOTIDE SEQUENCE [LARGE SCALE GENOMIC DNA]</scope>
    <source>
        <strain evidence="7">Zn</strain>
    </source>
</reference>
<dbReference type="InterPro" id="IPR008972">
    <property type="entry name" value="Cupredoxin"/>
</dbReference>
<protein>
    <recommendedName>
        <fullName evidence="5">Blue (type 1) copper domain-containing protein</fullName>
    </recommendedName>
</protein>
<dbReference type="Pfam" id="PF00127">
    <property type="entry name" value="Copper-bind"/>
    <property type="match status" value="1"/>
</dbReference>
<feature type="region of interest" description="Disordered" evidence="3">
    <location>
        <begin position="165"/>
        <end position="236"/>
    </location>
</feature>
<dbReference type="OrthoDB" id="5415867at2759"/>
<dbReference type="Gene3D" id="2.60.40.420">
    <property type="entry name" value="Cupredoxins - blue copper proteins"/>
    <property type="match status" value="1"/>
</dbReference>
<dbReference type="GO" id="GO:0005507">
    <property type="term" value="F:copper ion binding"/>
    <property type="evidence" value="ECO:0007669"/>
    <property type="project" value="InterPro"/>
</dbReference>
<organism evidence="6 7">
    <name type="scientific">Oidiodendron maius (strain Zn)</name>
    <dbReference type="NCBI Taxonomy" id="913774"/>
    <lineage>
        <taxon>Eukaryota</taxon>
        <taxon>Fungi</taxon>
        <taxon>Dikarya</taxon>
        <taxon>Ascomycota</taxon>
        <taxon>Pezizomycotina</taxon>
        <taxon>Leotiomycetes</taxon>
        <taxon>Leotiomycetes incertae sedis</taxon>
        <taxon>Myxotrichaceae</taxon>
        <taxon>Oidiodendron</taxon>
    </lineage>
</organism>
<keyword evidence="4" id="KW-0732">Signal</keyword>
<evidence type="ECO:0000256" key="1">
    <source>
        <dbReference type="ARBA" id="ARBA00022723"/>
    </source>
</evidence>
<evidence type="ECO:0000256" key="2">
    <source>
        <dbReference type="ARBA" id="ARBA00023008"/>
    </source>
</evidence>
<dbReference type="Proteomes" id="UP000054321">
    <property type="component" value="Unassembled WGS sequence"/>
</dbReference>
<evidence type="ECO:0000313" key="7">
    <source>
        <dbReference type="Proteomes" id="UP000054321"/>
    </source>
</evidence>
<sequence length="255" mass="25120">MLPFAALLLLAPSIYAQSNAVQIVTVGEGGAIQYSPDTITAAVGSQVEFQFFGPAHSVVQADFSSPCQPFNSGAGFFAGMQTSGSGPNPTTFTITVNDTKPIWFYCAFPGHCQAGMVGVINPSSSDSSETLALFRSAAANAAKSTTPAQQQGGIIGPFIAATNGTESSTSSASSSPSTASSASSTAASTSGSSPASSPSAAPTTTAASNSTGSASSSAASTNPSTTSPPIPTGGAERTHQFTLFGVLAGLVAALI</sequence>
<dbReference type="GO" id="GO:0009055">
    <property type="term" value="F:electron transfer activity"/>
    <property type="evidence" value="ECO:0007669"/>
    <property type="project" value="InterPro"/>
</dbReference>
<evidence type="ECO:0000256" key="3">
    <source>
        <dbReference type="SAM" id="MobiDB-lite"/>
    </source>
</evidence>
<dbReference type="HOGENOM" id="CLU_053381_1_0_1"/>
<feature type="signal peptide" evidence="4">
    <location>
        <begin position="1"/>
        <end position="16"/>
    </location>
</feature>
<accession>A0A0C3H1Q9</accession>
<feature type="domain" description="Blue (type 1) copper" evidence="5">
    <location>
        <begin position="23"/>
        <end position="120"/>
    </location>
</feature>
<feature type="compositionally biased region" description="Low complexity" evidence="3">
    <location>
        <begin position="165"/>
        <end position="225"/>
    </location>
</feature>
<proteinExistence type="predicted"/>
<gene>
    <name evidence="6" type="ORF">OIDMADRAFT_20806</name>
</gene>
<evidence type="ECO:0000313" key="6">
    <source>
        <dbReference type="EMBL" id="KIM96446.1"/>
    </source>
</evidence>
<dbReference type="PANTHER" id="PTHR34883:SF15">
    <property type="entry name" value="EXTRACELLULAR SERINE-RICH PROTEIN"/>
    <property type="match status" value="1"/>
</dbReference>
<dbReference type="InParanoid" id="A0A0C3H1Q9"/>
<dbReference type="PANTHER" id="PTHR34883">
    <property type="entry name" value="SERINE-RICH PROTEIN, PUTATIVE-RELATED-RELATED"/>
    <property type="match status" value="1"/>
</dbReference>
<keyword evidence="7" id="KW-1185">Reference proteome</keyword>
<dbReference type="EMBL" id="KN832884">
    <property type="protein sequence ID" value="KIM96446.1"/>
    <property type="molecule type" value="Genomic_DNA"/>
</dbReference>
<reference evidence="6 7" key="1">
    <citation type="submission" date="2014-04" db="EMBL/GenBank/DDBJ databases">
        <authorList>
            <consortium name="DOE Joint Genome Institute"/>
            <person name="Kuo A."/>
            <person name="Martino E."/>
            <person name="Perotto S."/>
            <person name="Kohler A."/>
            <person name="Nagy L.G."/>
            <person name="Floudas D."/>
            <person name="Copeland A."/>
            <person name="Barry K.W."/>
            <person name="Cichocki N."/>
            <person name="Veneault-Fourrey C."/>
            <person name="LaButti K."/>
            <person name="Lindquist E.A."/>
            <person name="Lipzen A."/>
            <person name="Lundell T."/>
            <person name="Morin E."/>
            <person name="Murat C."/>
            <person name="Sun H."/>
            <person name="Tunlid A."/>
            <person name="Henrissat B."/>
            <person name="Grigoriev I.V."/>
            <person name="Hibbett D.S."/>
            <person name="Martin F."/>
            <person name="Nordberg H.P."/>
            <person name="Cantor M.N."/>
            <person name="Hua S.X."/>
        </authorList>
    </citation>
    <scope>NUCLEOTIDE SEQUENCE [LARGE SCALE GENOMIC DNA]</scope>
    <source>
        <strain evidence="6 7">Zn</strain>
    </source>
</reference>
<evidence type="ECO:0000259" key="5">
    <source>
        <dbReference type="Pfam" id="PF00127"/>
    </source>
</evidence>
<evidence type="ECO:0000256" key="4">
    <source>
        <dbReference type="SAM" id="SignalP"/>
    </source>
</evidence>
<feature type="chain" id="PRO_5002178003" description="Blue (type 1) copper domain-containing protein" evidence="4">
    <location>
        <begin position="17"/>
        <end position="255"/>
    </location>
</feature>
<dbReference type="CDD" id="cd00920">
    <property type="entry name" value="Cupredoxin"/>
    <property type="match status" value="1"/>
</dbReference>